<evidence type="ECO:0000256" key="5">
    <source>
        <dbReference type="ARBA" id="ARBA00041319"/>
    </source>
</evidence>
<dbReference type="EMBL" id="REFJ01000004">
    <property type="protein sequence ID" value="RMA79446.1"/>
    <property type="molecule type" value="Genomic_DNA"/>
</dbReference>
<reference evidence="6 7" key="1">
    <citation type="submission" date="2018-10" db="EMBL/GenBank/DDBJ databases">
        <title>Genomic Encyclopedia of Type Strains, Phase IV (KMG-IV): sequencing the most valuable type-strain genomes for metagenomic binning, comparative biology and taxonomic classification.</title>
        <authorList>
            <person name="Goeker M."/>
        </authorList>
    </citation>
    <scope>NUCLEOTIDE SEQUENCE [LARGE SCALE GENOMIC DNA]</scope>
    <source>
        <strain evidence="6 7">DSM 25080</strain>
    </source>
</reference>
<dbReference type="SUPFAM" id="SSF69754">
    <property type="entry name" value="Ribosome binding protein Y (YfiA homologue)"/>
    <property type="match status" value="1"/>
</dbReference>
<keyword evidence="7" id="KW-1185">Reference proteome</keyword>
<evidence type="ECO:0000256" key="3">
    <source>
        <dbReference type="ARBA" id="ARBA00038695"/>
    </source>
</evidence>
<dbReference type="Proteomes" id="UP000267187">
    <property type="component" value="Unassembled WGS sequence"/>
</dbReference>
<evidence type="ECO:0000256" key="2">
    <source>
        <dbReference type="ARBA" id="ARBA00038434"/>
    </source>
</evidence>
<dbReference type="CDD" id="cd00552">
    <property type="entry name" value="RaiA"/>
    <property type="match status" value="1"/>
</dbReference>
<dbReference type="FunFam" id="3.30.160.100:FF:000001">
    <property type="entry name" value="Ribosome hibernation promoting factor"/>
    <property type="match status" value="1"/>
</dbReference>
<keyword evidence="1" id="KW-0810">Translation regulation</keyword>
<protein>
    <recommendedName>
        <fullName evidence="4">Ribosome hibernation promoting factor</fullName>
    </recommendedName>
    <alternativeName>
        <fullName evidence="5">Hibernation factor HPF</fullName>
    </alternativeName>
</protein>
<evidence type="ECO:0000313" key="7">
    <source>
        <dbReference type="Proteomes" id="UP000267187"/>
    </source>
</evidence>
<dbReference type="GO" id="GO:0022627">
    <property type="term" value="C:cytosolic small ribosomal subunit"/>
    <property type="evidence" value="ECO:0007669"/>
    <property type="project" value="TreeGrafter"/>
</dbReference>
<dbReference type="PANTHER" id="PTHR33231">
    <property type="entry name" value="30S RIBOSOMAL PROTEIN"/>
    <property type="match status" value="1"/>
</dbReference>
<evidence type="ECO:0000256" key="4">
    <source>
        <dbReference type="ARBA" id="ARBA00041148"/>
    </source>
</evidence>
<proteinExistence type="inferred from homology"/>
<gene>
    <name evidence="6" type="ORF">DFR27_1887</name>
</gene>
<dbReference type="GO" id="GO:0043024">
    <property type="term" value="F:ribosomal small subunit binding"/>
    <property type="evidence" value="ECO:0007669"/>
    <property type="project" value="TreeGrafter"/>
</dbReference>
<comment type="caution">
    <text evidence="6">The sequence shown here is derived from an EMBL/GenBank/DDBJ whole genome shotgun (WGS) entry which is preliminary data.</text>
</comment>
<dbReference type="OrthoDB" id="9795119at2"/>
<sequence length="99" mass="11206">MQVNIAGHQLPLTDAIRAHTMSKLEKLERHFDNINNVNVTFSVEKNGQKAEATLHVLGEDIHAESVEDDLYVAIDHMVDKLDRQILKHKEKGIAARRQG</sequence>
<accession>A0A3M0A456</accession>
<dbReference type="PANTHER" id="PTHR33231:SF1">
    <property type="entry name" value="30S RIBOSOMAL PROTEIN"/>
    <property type="match status" value="1"/>
</dbReference>
<dbReference type="InterPro" id="IPR003489">
    <property type="entry name" value="RHF/RaiA"/>
</dbReference>
<comment type="similarity">
    <text evidence="2">Belongs to the HPF/YfiA ribosome-associated protein family. Short HPF subfamily.</text>
</comment>
<dbReference type="InterPro" id="IPR036567">
    <property type="entry name" value="RHF-like"/>
</dbReference>
<evidence type="ECO:0000313" key="6">
    <source>
        <dbReference type="EMBL" id="RMA79446.1"/>
    </source>
</evidence>
<dbReference type="Pfam" id="PF02482">
    <property type="entry name" value="Ribosomal_S30AE"/>
    <property type="match status" value="1"/>
</dbReference>
<name>A0A3M0A456_9GAMM</name>
<comment type="subunit">
    <text evidence="3">Associates exclusively with 100S ribosomes, which are dimers of 70S ribosomes.</text>
</comment>
<dbReference type="Gene3D" id="3.30.160.100">
    <property type="entry name" value="Ribosome hibernation promotion factor-like"/>
    <property type="match status" value="1"/>
</dbReference>
<evidence type="ECO:0000256" key="1">
    <source>
        <dbReference type="ARBA" id="ARBA00022845"/>
    </source>
</evidence>
<dbReference type="GO" id="GO:0045900">
    <property type="term" value="P:negative regulation of translational elongation"/>
    <property type="evidence" value="ECO:0007669"/>
    <property type="project" value="TreeGrafter"/>
</dbReference>
<dbReference type="RefSeq" id="WP_121877202.1">
    <property type="nucleotide sequence ID" value="NZ_REFJ01000004.1"/>
</dbReference>
<dbReference type="InterPro" id="IPR050574">
    <property type="entry name" value="HPF/YfiA_ribosome-assoc"/>
</dbReference>
<dbReference type="AlphaFoldDB" id="A0A3M0A456"/>
<organism evidence="6 7">
    <name type="scientific">Umboniibacter marinipuniceus</name>
    <dbReference type="NCBI Taxonomy" id="569599"/>
    <lineage>
        <taxon>Bacteria</taxon>
        <taxon>Pseudomonadati</taxon>
        <taxon>Pseudomonadota</taxon>
        <taxon>Gammaproteobacteria</taxon>
        <taxon>Cellvibrionales</taxon>
        <taxon>Cellvibrionaceae</taxon>
        <taxon>Umboniibacter</taxon>
    </lineage>
</organism>
<dbReference type="NCBIfam" id="TIGR00741">
    <property type="entry name" value="yfiA"/>
    <property type="match status" value="1"/>
</dbReference>